<evidence type="ECO:0000256" key="6">
    <source>
        <dbReference type="SAM" id="SignalP"/>
    </source>
</evidence>
<keyword evidence="2" id="KW-0547">Nucleotide-binding</keyword>
<keyword evidence="4" id="KW-1133">Transmembrane helix</keyword>
<gene>
    <name evidence="7" type="ORF">Nepgr_009240</name>
</gene>
<dbReference type="EMBL" id="BSYO01000007">
    <property type="protein sequence ID" value="GMH07400.1"/>
    <property type="molecule type" value="Genomic_DNA"/>
</dbReference>
<name>A0AAD3SA45_NEPGR</name>
<evidence type="ECO:0000313" key="8">
    <source>
        <dbReference type="Proteomes" id="UP001279734"/>
    </source>
</evidence>
<evidence type="ECO:0000256" key="2">
    <source>
        <dbReference type="ARBA" id="ARBA00022741"/>
    </source>
</evidence>
<dbReference type="InterPro" id="IPR050173">
    <property type="entry name" value="ABC_transporter_C-like"/>
</dbReference>
<keyword evidence="8" id="KW-1185">Reference proteome</keyword>
<comment type="caution">
    <text evidence="7">The sequence shown here is derived from an EMBL/GenBank/DDBJ whole genome shotgun (WGS) entry which is preliminary data.</text>
</comment>
<sequence>MSGLSLRLLIISDGWHGVSSYRNGPSQDDAKNLLLAINPQCQPTTALAGITNWLDSDATITKLNDESDELGNLFAQLVDLHHNHTIAVANILRQATRYYFATTKELMQLNGMILTESISGATTLRAFSKDGQFFSKIVGVKDKIVSLFFHSFSTNEWLTQCLEILCALVLSSSALTLTLHPFTVSTSGCIRMTPSYGLSLTINLVGSVPNLCTLANMLVPVEWTEPCINTTSEADEIIDETQPLPNWPLVGAEKAQGVNINTIAVQTTDDISTEKVQAIMLLAGNGSSLSFNKTHPEPQCQAPTTELLAADGVVPIIVNKPLNSQPYPHLSSHLSVPLHTIVHSGNASTGSNGIMAAKTTEVSTTPITKPEHQ</sequence>
<keyword evidence="1" id="KW-0812">Transmembrane</keyword>
<reference evidence="7" key="1">
    <citation type="submission" date="2023-05" db="EMBL/GenBank/DDBJ databases">
        <title>Nepenthes gracilis genome sequencing.</title>
        <authorList>
            <person name="Fukushima K."/>
        </authorList>
    </citation>
    <scope>NUCLEOTIDE SEQUENCE</scope>
    <source>
        <strain evidence="7">SING2019-196</strain>
    </source>
</reference>
<organism evidence="7 8">
    <name type="scientific">Nepenthes gracilis</name>
    <name type="common">Slender pitcher plant</name>
    <dbReference type="NCBI Taxonomy" id="150966"/>
    <lineage>
        <taxon>Eukaryota</taxon>
        <taxon>Viridiplantae</taxon>
        <taxon>Streptophyta</taxon>
        <taxon>Embryophyta</taxon>
        <taxon>Tracheophyta</taxon>
        <taxon>Spermatophyta</taxon>
        <taxon>Magnoliopsida</taxon>
        <taxon>eudicotyledons</taxon>
        <taxon>Gunneridae</taxon>
        <taxon>Pentapetalae</taxon>
        <taxon>Caryophyllales</taxon>
        <taxon>Nepenthaceae</taxon>
        <taxon>Nepenthes</taxon>
    </lineage>
</organism>
<dbReference type="PANTHER" id="PTHR24223:SF263">
    <property type="entry name" value="ABC-TYPE XENOBIOTIC TRANSPORTER"/>
    <property type="match status" value="1"/>
</dbReference>
<feature type="signal peptide" evidence="6">
    <location>
        <begin position="1"/>
        <end position="20"/>
    </location>
</feature>
<dbReference type="PANTHER" id="PTHR24223">
    <property type="entry name" value="ATP-BINDING CASSETTE SUB-FAMILY C"/>
    <property type="match status" value="1"/>
</dbReference>
<dbReference type="SUPFAM" id="SSF90123">
    <property type="entry name" value="ABC transporter transmembrane region"/>
    <property type="match status" value="1"/>
</dbReference>
<proteinExistence type="predicted"/>
<evidence type="ECO:0000256" key="4">
    <source>
        <dbReference type="ARBA" id="ARBA00022989"/>
    </source>
</evidence>
<dbReference type="GO" id="GO:0042626">
    <property type="term" value="F:ATPase-coupled transmembrane transporter activity"/>
    <property type="evidence" value="ECO:0007669"/>
    <property type="project" value="TreeGrafter"/>
</dbReference>
<keyword evidence="6" id="KW-0732">Signal</keyword>
<evidence type="ECO:0000256" key="1">
    <source>
        <dbReference type="ARBA" id="ARBA00022692"/>
    </source>
</evidence>
<feature type="chain" id="PRO_5042139109" evidence="6">
    <location>
        <begin position="21"/>
        <end position="373"/>
    </location>
</feature>
<protein>
    <submittedName>
        <fullName evidence="7">Uncharacterized protein</fullName>
    </submittedName>
</protein>
<keyword evidence="3" id="KW-0067">ATP-binding</keyword>
<dbReference type="GO" id="GO:0005524">
    <property type="term" value="F:ATP binding"/>
    <property type="evidence" value="ECO:0007669"/>
    <property type="project" value="UniProtKB-KW"/>
</dbReference>
<dbReference type="Proteomes" id="UP001279734">
    <property type="component" value="Unassembled WGS sequence"/>
</dbReference>
<keyword evidence="5" id="KW-0472">Membrane</keyword>
<accession>A0AAD3SA45</accession>
<evidence type="ECO:0000256" key="3">
    <source>
        <dbReference type="ARBA" id="ARBA00022840"/>
    </source>
</evidence>
<evidence type="ECO:0000256" key="5">
    <source>
        <dbReference type="ARBA" id="ARBA00023136"/>
    </source>
</evidence>
<dbReference type="AlphaFoldDB" id="A0AAD3SA45"/>
<evidence type="ECO:0000313" key="7">
    <source>
        <dbReference type="EMBL" id="GMH07400.1"/>
    </source>
</evidence>
<dbReference type="InterPro" id="IPR036640">
    <property type="entry name" value="ABC1_TM_sf"/>
</dbReference>
<dbReference type="GO" id="GO:0016020">
    <property type="term" value="C:membrane"/>
    <property type="evidence" value="ECO:0007669"/>
    <property type="project" value="InterPro"/>
</dbReference>